<accession>A0A3N4HLX8</accession>
<organism evidence="3 4">
    <name type="scientific">Ascobolus immersus RN42</name>
    <dbReference type="NCBI Taxonomy" id="1160509"/>
    <lineage>
        <taxon>Eukaryota</taxon>
        <taxon>Fungi</taxon>
        <taxon>Dikarya</taxon>
        <taxon>Ascomycota</taxon>
        <taxon>Pezizomycotina</taxon>
        <taxon>Pezizomycetes</taxon>
        <taxon>Pezizales</taxon>
        <taxon>Ascobolaceae</taxon>
        <taxon>Ascobolus</taxon>
    </lineage>
</organism>
<reference evidence="3 4" key="1">
    <citation type="journal article" date="2018" name="Nat. Ecol. Evol.">
        <title>Pezizomycetes genomes reveal the molecular basis of ectomycorrhizal truffle lifestyle.</title>
        <authorList>
            <person name="Murat C."/>
            <person name="Payen T."/>
            <person name="Noel B."/>
            <person name="Kuo A."/>
            <person name="Morin E."/>
            <person name="Chen J."/>
            <person name="Kohler A."/>
            <person name="Krizsan K."/>
            <person name="Balestrini R."/>
            <person name="Da Silva C."/>
            <person name="Montanini B."/>
            <person name="Hainaut M."/>
            <person name="Levati E."/>
            <person name="Barry K.W."/>
            <person name="Belfiori B."/>
            <person name="Cichocki N."/>
            <person name="Clum A."/>
            <person name="Dockter R.B."/>
            <person name="Fauchery L."/>
            <person name="Guy J."/>
            <person name="Iotti M."/>
            <person name="Le Tacon F."/>
            <person name="Lindquist E.A."/>
            <person name="Lipzen A."/>
            <person name="Malagnac F."/>
            <person name="Mello A."/>
            <person name="Molinier V."/>
            <person name="Miyauchi S."/>
            <person name="Poulain J."/>
            <person name="Riccioni C."/>
            <person name="Rubini A."/>
            <person name="Sitrit Y."/>
            <person name="Splivallo R."/>
            <person name="Traeger S."/>
            <person name="Wang M."/>
            <person name="Zifcakova L."/>
            <person name="Wipf D."/>
            <person name="Zambonelli A."/>
            <person name="Paolocci F."/>
            <person name="Nowrousian M."/>
            <person name="Ottonello S."/>
            <person name="Baldrian P."/>
            <person name="Spatafora J.W."/>
            <person name="Henrissat B."/>
            <person name="Nagy L.G."/>
            <person name="Aury J.M."/>
            <person name="Wincker P."/>
            <person name="Grigoriev I.V."/>
            <person name="Bonfante P."/>
            <person name="Martin F.M."/>
        </authorList>
    </citation>
    <scope>NUCLEOTIDE SEQUENCE [LARGE SCALE GENOMIC DNA]</scope>
    <source>
        <strain evidence="3 4">RN42</strain>
    </source>
</reference>
<feature type="region of interest" description="Disordered" evidence="1">
    <location>
        <begin position="322"/>
        <end position="348"/>
    </location>
</feature>
<dbReference type="STRING" id="1160509.A0A3N4HLX8"/>
<keyword evidence="2" id="KW-1133">Transmembrane helix</keyword>
<feature type="transmembrane region" description="Helical" evidence="2">
    <location>
        <begin position="138"/>
        <end position="158"/>
    </location>
</feature>
<feature type="transmembrane region" description="Helical" evidence="2">
    <location>
        <begin position="170"/>
        <end position="188"/>
    </location>
</feature>
<keyword evidence="4" id="KW-1185">Reference proteome</keyword>
<evidence type="ECO:0000256" key="1">
    <source>
        <dbReference type="SAM" id="MobiDB-lite"/>
    </source>
</evidence>
<evidence type="ECO:0000256" key="2">
    <source>
        <dbReference type="SAM" id="Phobius"/>
    </source>
</evidence>
<feature type="transmembrane region" description="Helical" evidence="2">
    <location>
        <begin position="286"/>
        <end position="307"/>
    </location>
</feature>
<dbReference type="Proteomes" id="UP000275078">
    <property type="component" value="Unassembled WGS sequence"/>
</dbReference>
<feature type="region of interest" description="Disordered" evidence="1">
    <location>
        <begin position="584"/>
        <end position="613"/>
    </location>
</feature>
<keyword evidence="2" id="KW-0472">Membrane</keyword>
<feature type="transmembrane region" description="Helical" evidence="2">
    <location>
        <begin position="31"/>
        <end position="53"/>
    </location>
</feature>
<evidence type="ECO:0000313" key="4">
    <source>
        <dbReference type="Proteomes" id="UP000275078"/>
    </source>
</evidence>
<gene>
    <name evidence="3" type="ORF">BJ508DRAFT_314358</name>
</gene>
<feature type="compositionally biased region" description="Low complexity" evidence="1">
    <location>
        <begin position="474"/>
        <end position="494"/>
    </location>
</feature>
<evidence type="ECO:0000313" key="3">
    <source>
        <dbReference type="EMBL" id="RPA72840.1"/>
    </source>
</evidence>
<feature type="transmembrane region" description="Helical" evidence="2">
    <location>
        <begin position="97"/>
        <end position="118"/>
    </location>
</feature>
<feature type="transmembrane region" description="Helical" evidence="2">
    <location>
        <begin position="256"/>
        <end position="274"/>
    </location>
</feature>
<proteinExistence type="predicted"/>
<feature type="transmembrane region" description="Helical" evidence="2">
    <location>
        <begin position="208"/>
        <end position="235"/>
    </location>
</feature>
<dbReference type="EMBL" id="ML119843">
    <property type="protein sequence ID" value="RPA72840.1"/>
    <property type="molecule type" value="Genomic_DNA"/>
</dbReference>
<keyword evidence="2" id="KW-0812">Transmembrane</keyword>
<dbReference type="OrthoDB" id="5368516at2759"/>
<feature type="region of interest" description="Disordered" evidence="1">
    <location>
        <begin position="474"/>
        <end position="507"/>
    </location>
</feature>
<dbReference type="AlphaFoldDB" id="A0A3N4HLX8"/>
<sequence length="693" mass="77157">MSGINGTDSSIAQLISEIPEEEKPARAQLRIAVLVLIVVNISCAFFMIVRTLFYTRKDRRRIGSFTYNGDLTWPRPVFCKCWWYWLARQRPFETDDVFPVSLSFGTIVQGIMLLWVVVRALDGGAPTDCNYASEVAWAAIWITPFITLVFLMECMIRAISTPRLKPRGRYAVPVCFAVVFVLLIVVWAPTRTMQTSEDEFCNGQLMSYLNQFSSGGIGLISIMLPVMGFLIMLICMHLFKDPEVSEKERTSASKTVYYSLCTIIQWVFIVPFFATSSATSFPAVPVFIASVFLNVSGIWVSTVSLYIRANLAKVTIKVRSRYSTHHTDSQPPPLPEKDRPYIPTPPPAQVERVQPNLFPYNLTTANESTIRITIDPTPQTPRRPVPTPIETNRLVRYNGAFTNTTGSVSNDSPVDDDPIEVPMSGRTLVATTSYPDKSQMLSPVSVMTQVSVEPSPFSFVDTPRHFFGPVSPVGLPSSPSSLRTARSAASAPGPSARPPLPPRQIYAPQYSHNRTDSASTVGSTNSQTGLLVPRVILPRSSTTGGATAQTARRVYGTHVRNISAPETSERPQERRVVLPIISPVIPPQRRDSGDSRTLGSELVREEGRSPRTPSVMTTMTTMTTGTLPIMFDRGNEDLERGLGRQERFSEERGGYLSPEQRIELEREESFKEVRRWTRDHENDGLGGNQGGWF</sequence>
<name>A0A3N4HLX8_ASCIM</name>
<protein>
    <submittedName>
        <fullName evidence="3">Uncharacterized protein</fullName>
    </submittedName>
</protein>